<dbReference type="InterPro" id="IPR029058">
    <property type="entry name" value="AB_hydrolase_fold"/>
</dbReference>
<dbReference type="Pfam" id="PF08840">
    <property type="entry name" value="BAAT_C"/>
    <property type="match status" value="1"/>
</dbReference>
<comment type="caution">
    <text evidence="5">The sequence shown here is derived from an EMBL/GenBank/DDBJ whole genome shotgun (WGS) entry which is preliminary data.</text>
</comment>
<dbReference type="Gene3D" id="2.60.40.2240">
    <property type="entry name" value="Acyl-CoA thioester hydrolase/BAAT N-terminal domain"/>
    <property type="match status" value="1"/>
</dbReference>
<dbReference type="InterPro" id="IPR042490">
    <property type="entry name" value="Thio_Ohase/BAAT_N"/>
</dbReference>
<dbReference type="RefSeq" id="WP_149853613.1">
    <property type="nucleotide sequence ID" value="NZ_VUOB01000064.1"/>
</dbReference>
<dbReference type="EMBL" id="VUOB01000064">
    <property type="protein sequence ID" value="KAA2253919.1"/>
    <property type="molecule type" value="Genomic_DNA"/>
</dbReference>
<name>A0A5B2WU15_9PSEU</name>
<feature type="domain" description="BAAT/Acyl-CoA thioester hydrolase C-terminal" evidence="4">
    <location>
        <begin position="203"/>
        <end position="427"/>
    </location>
</feature>
<feature type="active site" description="Charge relay system" evidence="2">
    <location>
        <position position="232"/>
    </location>
</feature>
<evidence type="ECO:0000256" key="1">
    <source>
        <dbReference type="ARBA" id="ARBA00006538"/>
    </source>
</evidence>
<dbReference type="Proteomes" id="UP000323454">
    <property type="component" value="Unassembled WGS sequence"/>
</dbReference>
<evidence type="ECO:0000256" key="2">
    <source>
        <dbReference type="PIRSR" id="PIRSR016521-1"/>
    </source>
</evidence>
<comment type="similarity">
    <text evidence="1">Belongs to the C/M/P thioester hydrolase family.</text>
</comment>
<reference evidence="5 6" key="2">
    <citation type="submission" date="2019-09" db="EMBL/GenBank/DDBJ databases">
        <authorList>
            <person name="Jin C."/>
        </authorList>
    </citation>
    <scope>NUCLEOTIDE SEQUENCE [LARGE SCALE GENOMIC DNA]</scope>
    <source>
        <strain evidence="5 6">AN110305</strain>
    </source>
</reference>
<dbReference type="PANTHER" id="PTHR10824:SF4">
    <property type="entry name" value="ACYL-COENZYME A THIOESTERASE 1-LIKE"/>
    <property type="match status" value="1"/>
</dbReference>
<dbReference type="PIRSF" id="PIRSF016521">
    <property type="entry name" value="Acyl-CoA_hydro"/>
    <property type="match status" value="1"/>
</dbReference>
<reference evidence="5 6" key="1">
    <citation type="submission" date="2019-09" db="EMBL/GenBank/DDBJ databases">
        <title>Goodfellowia gen. nov., a new genus of the Pseudonocardineae related to Actinoalloteichus, containing Goodfellowia coeruleoviolacea gen. nov., comb. nov. gen. nov., comb. nov.</title>
        <authorList>
            <person name="Labeda D."/>
        </authorList>
    </citation>
    <scope>NUCLEOTIDE SEQUENCE [LARGE SCALE GENOMIC DNA]</scope>
    <source>
        <strain evidence="5 6">AN110305</strain>
    </source>
</reference>
<evidence type="ECO:0000259" key="4">
    <source>
        <dbReference type="Pfam" id="PF08840"/>
    </source>
</evidence>
<dbReference type="GO" id="GO:0006637">
    <property type="term" value="P:acyl-CoA metabolic process"/>
    <property type="evidence" value="ECO:0007669"/>
    <property type="project" value="InterPro"/>
</dbReference>
<feature type="active site" description="Charge relay system" evidence="2">
    <location>
        <position position="377"/>
    </location>
</feature>
<dbReference type="AlphaFoldDB" id="A0A5B2WU15"/>
<dbReference type="Gene3D" id="3.40.50.1820">
    <property type="entry name" value="alpha/beta hydrolase"/>
    <property type="match status" value="1"/>
</dbReference>
<dbReference type="InterPro" id="IPR006862">
    <property type="entry name" value="Thio_Ohase/aa_AcTrfase"/>
</dbReference>
<dbReference type="Pfam" id="PF04775">
    <property type="entry name" value="Bile_Hydr_Trans"/>
    <property type="match status" value="1"/>
</dbReference>
<evidence type="ECO:0000313" key="5">
    <source>
        <dbReference type="EMBL" id="KAA2253919.1"/>
    </source>
</evidence>
<dbReference type="OrthoDB" id="3189021at2"/>
<evidence type="ECO:0000313" key="6">
    <source>
        <dbReference type="Proteomes" id="UP000323454"/>
    </source>
</evidence>
<keyword evidence="5" id="KW-0378">Hydrolase</keyword>
<dbReference type="InterPro" id="IPR016662">
    <property type="entry name" value="Acyl-CoA_thioEstase_long-chain"/>
</dbReference>
<feature type="active site" description="Charge relay system" evidence="2">
    <location>
        <position position="342"/>
    </location>
</feature>
<dbReference type="PANTHER" id="PTHR10824">
    <property type="entry name" value="ACYL-COENZYME A THIOESTERASE-RELATED"/>
    <property type="match status" value="1"/>
</dbReference>
<protein>
    <submittedName>
        <fullName evidence="5">Acyl-CoA thioester hydrolase</fullName>
    </submittedName>
</protein>
<feature type="domain" description="Acyl-CoA thioester hydrolase/bile acid-CoA amino acid N-acetyltransferase" evidence="3">
    <location>
        <begin position="22"/>
        <end position="141"/>
    </location>
</feature>
<accession>A0A5B2WU15</accession>
<dbReference type="GO" id="GO:0006631">
    <property type="term" value="P:fatty acid metabolic process"/>
    <property type="evidence" value="ECO:0007669"/>
    <property type="project" value="TreeGrafter"/>
</dbReference>
<proteinExistence type="inferred from homology"/>
<gene>
    <name evidence="5" type="ORF">F0L68_32145</name>
</gene>
<dbReference type="InterPro" id="IPR014940">
    <property type="entry name" value="BAAT_C"/>
</dbReference>
<organism evidence="5 6">
    <name type="scientific">Solihabitans fulvus</name>
    <dbReference type="NCBI Taxonomy" id="1892852"/>
    <lineage>
        <taxon>Bacteria</taxon>
        <taxon>Bacillati</taxon>
        <taxon>Actinomycetota</taxon>
        <taxon>Actinomycetes</taxon>
        <taxon>Pseudonocardiales</taxon>
        <taxon>Pseudonocardiaceae</taxon>
        <taxon>Solihabitans</taxon>
    </lineage>
</organism>
<evidence type="ECO:0000259" key="3">
    <source>
        <dbReference type="Pfam" id="PF04775"/>
    </source>
</evidence>
<keyword evidence="6" id="KW-1185">Reference proteome</keyword>
<sequence length="429" mass="44379">MSESPAASAPLIQVSPDCPSLDTSLTVRLLHCPPDGLVTVCANTPEGVGRTWRSAATFRADGEGRVDLTRQAPVSGDYTGAAAMGLVWSMTLDDTAPRGEPSVLTPLPLTLTAEIAGRPVAAARVNRLRLPDGVRRTVIRERDLVGTLFTPTSCPSCPGVILLGGSEGGSHEADTALLAAHGFAVFALAYLGMPGLPTRLAEIPLEYFGTAIDFLREQDRVEAGPLGIVGRSRGGEAALLIAATHTEIGAVVSTVGSGVMTAGFPLDTEAARVPTWTLGGRPLPFLPSVRTPEVAEQLAGGGPVEMRTAFLAGMRDEAALAASAIPVERVNGAVLLISSGDDRVWPSAALSDVALRRLEDADHPFPYHHVSYPEAGHAIAGAPHVPATGLASAGPGRSLAFGGTPRANAEARADAWRRTIAFLAANLTA</sequence>
<dbReference type="GO" id="GO:0047617">
    <property type="term" value="F:fatty acyl-CoA hydrolase activity"/>
    <property type="evidence" value="ECO:0007669"/>
    <property type="project" value="TreeGrafter"/>
</dbReference>
<dbReference type="SUPFAM" id="SSF53474">
    <property type="entry name" value="alpha/beta-Hydrolases"/>
    <property type="match status" value="1"/>
</dbReference>